<dbReference type="InterPro" id="IPR011009">
    <property type="entry name" value="Kinase-like_dom_sf"/>
</dbReference>
<sequence>MEQLSSRANKAPDKACLHEPCVLLKYNTNTAEKHHPHRLDEAPVDGAAEIDGEREEQKSKSFWKWPAVHFPRRRNAKYDLVQAEEEYQCEAGIFQKLSDDAPTSEVLPAAEEQLEQDVLDEMKTPNMPYIQVPGQSKHLPLEIGLTLMANKGPSVPHIIKLLDWQDDTDHYIMVMERPSPSTDLLSFMDVQGGSLDEKTARHVMRQVIQAANICCERGVFHRDVKPENLLVNPDTMEVKLIDSGCGALMNNSAFKDFSGTKAYRSPEIKFDGRYHAKPTTVWSLGILLFEMACGDFPTSHDLYTVSANIWTTPGLSQECCDMICACLQPKPQKRLALKMMHLHDWFKVLSLRLA</sequence>
<evidence type="ECO:0000313" key="12">
    <source>
        <dbReference type="Proteomes" id="UP000281406"/>
    </source>
</evidence>
<comment type="catalytic activity">
    <reaction evidence="8">
        <text>L-threonyl-[protein] + ATP = O-phospho-L-threonyl-[protein] + ADP + H(+)</text>
        <dbReference type="Rhea" id="RHEA:46608"/>
        <dbReference type="Rhea" id="RHEA-COMP:11060"/>
        <dbReference type="Rhea" id="RHEA-COMP:11605"/>
        <dbReference type="ChEBI" id="CHEBI:15378"/>
        <dbReference type="ChEBI" id="CHEBI:30013"/>
        <dbReference type="ChEBI" id="CHEBI:30616"/>
        <dbReference type="ChEBI" id="CHEBI:61977"/>
        <dbReference type="ChEBI" id="CHEBI:456216"/>
        <dbReference type="EC" id="2.7.11.1"/>
    </reaction>
</comment>
<evidence type="ECO:0000256" key="9">
    <source>
        <dbReference type="ARBA" id="ARBA00048679"/>
    </source>
</evidence>
<dbReference type="PROSITE" id="PS00108">
    <property type="entry name" value="PROTEIN_KINASE_ST"/>
    <property type="match status" value="1"/>
</dbReference>
<dbReference type="Pfam" id="PF00069">
    <property type="entry name" value="Pkinase"/>
    <property type="match status" value="1"/>
</dbReference>
<protein>
    <recommendedName>
        <fullName evidence="2">non-specific serine/threonine protein kinase</fullName>
        <ecNumber evidence="2">2.7.11.1</ecNumber>
    </recommendedName>
</protein>
<dbReference type="Gene3D" id="3.30.200.20">
    <property type="entry name" value="Phosphorylase Kinase, domain 1"/>
    <property type="match status" value="1"/>
</dbReference>
<dbReference type="GO" id="GO:0004674">
    <property type="term" value="F:protein serine/threonine kinase activity"/>
    <property type="evidence" value="ECO:0007669"/>
    <property type="project" value="UniProtKB-KW"/>
</dbReference>
<dbReference type="PANTHER" id="PTHR22984:SF11">
    <property type="entry name" value="AURORA KINASE-RELATED"/>
    <property type="match status" value="1"/>
</dbReference>
<keyword evidence="6 11" id="KW-0418">Kinase</keyword>
<dbReference type="FunFam" id="1.10.510.10:FF:000392">
    <property type="entry name" value="Pim proto-oncogene, serine/threonine kinase,-related 152"/>
    <property type="match status" value="1"/>
</dbReference>
<accession>A0A3N0Y2X2</accession>
<comment type="similarity">
    <text evidence="1">Belongs to the protein kinase superfamily. CAMK Ser/Thr protein kinase family. PIM subfamily.</text>
</comment>
<evidence type="ECO:0000259" key="10">
    <source>
        <dbReference type="PROSITE" id="PS50011"/>
    </source>
</evidence>
<comment type="caution">
    <text evidence="11">The sequence shown here is derived from an EMBL/GenBank/DDBJ whole genome shotgun (WGS) entry which is preliminary data.</text>
</comment>
<keyword evidence="5" id="KW-0547">Nucleotide-binding</keyword>
<evidence type="ECO:0000256" key="5">
    <source>
        <dbReference type="ARBA" id="ARBA00022741"/>
    </source>
</evidence>
<dbReference type="InterPro" id="IPR000719">
    <property type="entry name" value="Prot_kinase_dom"/>
</dbReference>
<dbReference type="EC" id="2.7.11.1" evidence="2"/>
<evidence type="ECO:0000256" key="1">
    <source>
        <dbReference type="ARBA" id="ARBA00005505"/>
    </source>
</evidence>
<evidence type="ECO:0000256" key="3">
    <source>
        <dbReference type="ARBA" id="ARBA00022527"/>
    </source>
</evidence>
<dbReference type="PROSITE" id="PS50011">
    <property type="entry name" value="PROTEIN_KINASE_DOM"/>
    <property type="match status" value="1"/>
</dbReference>
<keyword evidence="4" id="KW-0808">Transferase</keyword>
<dbReference type="GO" id="GO:0043066">
    <property type="term" value="P:negative regulation of apoptotic process"/>
    <property type="evidence" value="ECO:0007669"/>
    <property type="project" value="TreeGrafter"/>
</dbReference>
<reference evidence="11 12" key="1">
    <citation type="submission" date="2018-10" db="EMBL/GenBank/DDBJ databases">
        <title>Genome assembly for a Yunnan-Guizhou Plateau 3E fish, Anabarilius grahami (Regan), and its evolutionary and genetic applications.</title>
        <authorList>
            <person name="Jiang W."/>
        </authorList>
    </citation>
    <scope>NUCLEOTIDE SEQUENCE [LARGE SCALE GENOMIC DNA]</scope>
    <source>
        <strain evidence="11">AG-KIZ</strain>
        <tissue evidence="11">Muscle</tissue>
    </source>
</reference>
<evidence type="ECO:0000313" key="11">
    <source>
        <dbReference type="EMBL" id="ROL32980.1"/>
    </source>
</evidence>
<keyword evidence="7" id="KW-0067">ATP-binding</keyword>
<keyword evidence="12" id="KW-1185">Reference proteome</keyword>
<dbReference type="Proteomes" id="UP000281406">
    <property type="component" value="Unassembled WGS sequence"/>
</dbReference>
<keyword evidence="3" id="KW-0723">Serine/threonine-protein kinase</keyword>
<dbReference type="SUPFAM" id="SSF56112">
    <property type="entry name" value="Protein kinase-like (PK-like)"/>
    <property type="match status" value="1"/>
</dbReference>
<evidence type="ECO:0000256" key="6">
    <source>
        <dbReference type="ARBA" id="ARBA00022777"/>
    </source>
</evidence>
<dbReference type="GO" id="GO:0005737">
    <property type="term" value="C:cytoplasm"/>
    <property type="evidence" value="ECO:0007669"/>
    <property type="project" value="TreeGrafter"/>
</dbReference>
<dbReference type="GO" id="GO:0007346">
    <property type="term" value="P:regulation of mitotic cell cycle"/>
    <property type="evidence" value="ECO:0007669"/>
    <property type="project" value="TreeGrafter"/>
</dbReference>
<evidence type="ECO:0000256" key="7">
    <source>
        <dbReference type="ARBA" id="ARBA00022840"/>
    </source>
</evidence>
<proteinExistence type="inferred from homology"/>
<dbReference type="InterPro" id="IPR051138">
    <property type="entry name" value="PIM_Ser/Thr_kinase"/>
</dbReference>
<dbReference type="PANTHER" id="PTHR22984">
    <property type="entry name" value="SERINE/THREONINE-PROTEIN KINASE PIM"/>
    <property type="match status" value="1"/>
</dbReference>
<dbReference type="Gene3D" id="1.10.510.10">
    <property type="entry name" value="Transferase(Phosphotransferase) domain 1"/>
    <property type="match status" value="1"/>
</dbReference>
<gene>
    <name evidence="11" type="ORF">DPX16_5875</name>
</gene>
<feature type="domain" description="Protein kinase" evidence="10">
    <location>
        <begin position="83"/>
        <end position="346"/>
    </location>
</feature>
<evidence type="ECO:0000256" key="2">
    <source>
        <dbReference type="ARBA" id="ARBA00012513"/>
    </source>
</evidence>
<dbReference type="OrthoDB" id="9984829at2759"/>
<dbReference type="GO" id="GO:0005524">
    <property type="term" value="F:ATP binding"/>
    <property type="evidence" value="ECO:0007669"/>
    <property type="project" value="UniProtKB-KW"/>
</dbReference>
<dbReference type="AlphaFoldDB" id="A0A3N0Y2X2"/>
<comment type="catalytic activity">
    <reaction evidence="9">
        <text>L-seryl-[protein] + ATP = O-phospho-L-seryl-[protein] + ADP + H(+)</text>
        <dbReference type="Rhea" id="RHEA:17989"/>
        <dbReference type="Rhea" id="RHEA-COMP:9863"/>
        <dbReference type="Rhea" id="RHEA-COMP:11604"/>
        <dbReference type="ChEBI" id="CHEBI:15378"/>
        <dbReference type="ChEBI" id="CHEBI:29999"/>
        <dbReference type="ChEBI" id="CHEBI:30616"/>
        <dbReference type="ChEBI" id="CHEBI:83421"/>
        <dbReference type="ChEBI" id="CHEBI:456216"/>
        <dbReference type="EC" id="2.7.11.1"/>
    </reaction>
</comment>
<evidence type="ECO:0000256" key="4">
    <source>
        <dbReference type="ARBA" id="ARBA00022679"/>
    </source>
</evidence>
<dbReference type="SMART" id="SM00220">
    <property type="entry name" value="S_TKc"/>
    <property type="match status" value="1"/>
</dbReference>
<organism evidence="11 12">
    <name type="scientific">Anabarilius grahami</name>
    <name type="common">Kanglang fish</name>
    <name type="synonym">Barilius grahami</name>
    <dbReference type="NCBI Taxonomy" id="495550"/>
    <lineage>
        <taxon>Eukaryota</taxon>
        <taxon>Metazoa</taxon>
        <taxon>Chordata</taxon>
        <taxon>Craniata</taxon>
        <taxon>Vertebrata</taxon>
        <taxon>Euteleostomi</taxon>
        <taxon>Actinopterygii</taxon>
        <taxon>Neopterygii</taxon>
        <taxon>Teleostei</taxon>
        <taxon>Ostariophysi</taxon>
        <taxon>Cypriniformes</taxon>
        <taxon>Xenocyprididae</taxon>
        <taxon>Xenocypridinae</taxon>
        <taxon>Xenocypridinae incertae sedis</taxon>
        <taxon>Anabarilius</taxon>
    </lineage>
</organism>
<evidence type="ECO:0000256" key="8">
    <source>
        <dbReference type="ARBA" id="ARBA00047899"/>
    </source>
</evidence>
<name>A0A3N0Y2X2_ANAGA</name>
<dbReference type="InterPro" id="IPR008271">
    <property type="entry name" value="Ser/Thr_kinase_AS"/>
</dbReference>
<dbReference type="EMBL" id="RJVU01053528">
    <property type="protein sequence ID" value="ROL32980.1"/>
    <property type="molecule type" value="Genomic_DNA"/>
</dbReference>